<keyword evidence="3" id="KW-1185">Reference proteome</keyword>
<dbReference type="EMBL" id="CP061169">
    <property type="protein sequence ID" value="QPZ37585.1"/>
    <property type="molecule type" value="Genomic_DNA"/>
</dbReference>
<dbReference type="InterPro" id="IPR017927">
    <property type="entry name" value="FAD-bd_FR_type"/>
</dbReference>
<dbReference type="SUPFAM" id="SSF63380">
    <property type="entry name" value="Riboflavin synthase domain-like"/>
    <property type="match status" value="1"/>
</dbReference>
<dbReference type="InterPro" id="IPR039261">
    <property type="entry name" value="FNR_nucleotide-bd"/>
</dbReference>
<protein>
    <submittedName>
        <fullName evidence="2">Siderophore-interacting protein</fullName>
    </submittedName>
</protein>
<evidence type="ECO:0000313" key="2">
    <source>
        <dbReference type="EMBL" id="QPZ37585.1"/>
    </source>
</evidence>
<dbReference type="InterPro" id="IPR039374">
    <property type="entry name" value="SIP_fam"/>
</dbReference>
<dbReference type="InterPro" id="IPR007037">
    <property type="entry name" value="SIP_rossman_dom"/>
</dbReference>
<organism evidence="2 3">
    <name type="scientific">Paramicrobacterium chengjingii</name>
    <dbReference type="NCBI Taxonomy" id="2769067"/>
    <lineage>
        <taxon>Bacteria</taxon>
        <taxon>Bacillati</taxon>
        <taxon>Actinomycetota</taxon>
        <taxon>Actinomycetes</taxon>
        <taxon>Micrococcales</taxon>
        <taxon>Microbacteriaceae</taxon>
        <taxon>Paramicrobacterium</taxon>
    </lineage>
</organism>
<dbReference type="RefSeq" id="WP_166990790.1">
    <property type="nucleotide sequence ID" value="NZ_CP061169.1"/>
</dbReference>
<reference evidence="2 3" key="1">
    <citation type="submission" date="2020-12" db="EMBL/GenBank/DDBJ databases">
        <title>Microbacterium sp. HY060.</title>
        <authorList>
            <person name="Zhou J."/>
        </authorList>
    </citation>
    <scope>NUCLEOTIDE SEQUENCE [LARGE SCALE GENOMIC DNA]</scope>
    <source>
        <strain evidence="2 3">HY60</strain>
    </source>
</reference>
<dbReference type="PANTHER" id="PTHR30157">
    <property type="entry name" value="FERRIC REDUCTASE, NADPH-DEPENDENT"/>
    <property type="match status" value="1"/>
</dbReference>
<dbReference type="CDD" id="cd06193">
    <property type="entry name" value="siderophore_interacting"/>
    <property type="match status" value="1"/>
</dbReference>
<dbReference type="Gene3D" id="3.40.50.80">
    <property type="entry name" value="Nucleotide-binding domain of ferredoxin-NADP reductase (FNR) module"/>
    <property type="match status" value="1"/>
</dbReference>
<dbReference type="InterPro" id="IPR017938">
    <property type="entry name" value="Riboflavin_synthase-like_b-brl"/>
</dbReference>
<evidence type="ECO:0000313" key="3">
    <source>
        <dbReference type="Proteomes" id="UP000662814"/>
    </source>
</evidence>
<evidence type="ECO:0000259" key="1">
    <source>
        <dbReference type="PROSITE" id="PS51384"/>
    </source>
</evidence>
<dbReference type="Gene3D" id="2.40.30.10">
    <property type="entry name" value="Translation factors"/>
    <property type="match status" value="1"/>
</dbReference>
<name>A0ABX6YG60_9MICO</name>
<dbReference type="InterPro" id="IPR013113">
    <property type="entry name" value="SIP_FAD-bd"/>
</dbReference>
<sequence>MVNWQRGVLRAMNVANHPVSVTKVVEVTPRYRRLRFSSPDLVSELEVFPTAWLRLWVPNPERGEHHLSQRGYTFTGVDVDAGTFDLEFVLHETKGPAGDWARDAVVGDTAEVALTPAKIAIPEGTRELVLAGDVTALPAINSWLTDIDESVQARVFIEDGHDDREQLPIVKRAGDTWEWITPTQTRGEALADALRANVEQSARQYAWAAGERMLVKHVRHVFKEHLGLLRGQRFSQNYWIEGRSGG</sequence>
<feature type="domain" description="FAD-binding FR-type" evidence="1">
    <location>
        <begin position="14"/>
        <end position="129"/>
    </location>
</feature>
<proteinExistence type="predicted"/>
<gene>
    <name evidence="2" type="ORF">HCR76_12195</name>
</gene>
<accession>A0ABX6YG60</accession>
<dbReference type="Pfam" id="PF04954">
    <property type="entry name" value="SIP"/>
    <property type="match status" value="1"/>
</dbReference>
<dbReference type="PROSITE" id="PS51384">
    <property type="entry name" value="FAD_FR"/>
    <property type="match status" value="1"/>
</dbReference>
<dbReference type="PANTHER" id="PTHR30157:SF0">
    <property type="entry name" value="NADPH-DEPENDENT FERRIC-CHELATE REDUCTASE"/>
    <property type="match status" value="1"/>
</dbReference>
<dbReference type="Pfam" id="PF08021">
    <property type="entry name" value="FAD_binding_9"/>
    <property type="match status" value="1"/>
</dbReference>
<dbReference type="Proteomes" id="UP000662814">
    <property type="component" value="Chromosome"/>
</dbReference>